<evidence type="ECO:0008006" key="3">
    <source>
        <dbReference type="Google" id="ProtNLM"/>
    </source>
</evidence>
<keyword evidence="2" id="KW-1185">Reference proteome</keyword>
<proteinExistence type="predicted"/>
<accession>A0A1X7IFI7</accession>
<protein>
    <recommendedName>
        <fullName evidence="3">Universal stress protein family protein</fullName>
    </recommendedName>
</protein>
<dbReference type="OrthoDB" id="893860at2"/>
<dbReference type="STRING" id="561061.SAMN05660862_0775"/>
<sequence>MAKTKRVLIPTDFTVGSLQIVFDYLAQSADEPVDVVLVCGQSISDSISELLGFSKDDYLAKVQSSDFLKACQLLRARFEHKLVDLYADVIYGSQDRYIRNYLKGGRIDEVVMPYAYTFSKTDKTQEVMRAVYRNIRIETQKLVHIDTVNTHEGELDKVDHLFFRKGWNVTY</sequence>
<reference evidence="1 2" key="1">
    <citation type="submission" date="2017-04" db="EMBL/GenBank/DDBJ databases">
        <authorList>
            <person name="Afonso C.L."/>
            <person name="Miller P.J."/>
            <person name="Scott M.A."/>
            <person name="Spackman E."/>
            <person name="Goraichik I."/>
            <person name="Dimitrov K.M."/>
            <person name="Suarez D.L."/>
            <person name="Swayne D.E."/>
        </authorList>
    </citation>
    <scope>NUCLEOTIDE SEQUENCE [LARGE SCALE GENOMIC DNA]</scope>
    <source>
        <strain evidence="1 2">DSM 22418</strain>
    </source>
</reference>
<name>A0A1X7IFI7_9SPHI</name>
<dbReference type="RefSeq" id="WP_085471619.1">
    <property type="nucleotide sequence ID" value="NZ_FXAU01000001.1"/>
</dbReference>
<dbReference type="EMBL" id="FXAU01000001">
    <property type="protein sequence ID" value="SMG13480.1"/>
    <property type="molecule type" value="Genomic_DNA"/>
</dbReference>
<dbReference type="Proteomes" id="UP000192980">
    <property type="component" value="Unassembled WGS sequence"/>
</dbReference>
<evidence type="ECO:0000313" key="1">
    <source>
        <dbReference type="EMBL" id="SMG13480.1"/>
    </source>
</evidence>
<dbReference type="AlphaFoldDB" id="A0A1X7IFI7"/>
<evidence type="ECO:0000313" key="2">
    <source>
        <dbReference type="Proteomes" id="UP000192980"/>
    </source>
</evidence>
<organism evidence="1 2">
    <name type="scientific">Sphingobacterium psychroaquaticum</name>
    <dbReference type="NCBI Taxonomy" id="561061"/>
    <lineage>
        <taxon>Bacteria</taxon>
        <taxon>Pseudomonadati</taxon>
        <taxon>Bacteroidota</taxon>
        <taxon>Sphingobacteriia</taxon>
        <taxon>Sphingobacteriales</taxon>
        <taxon>Sphingobacteriaceae</taxon>
        <taxon>Sphingobacterium</taxon>
    </lineage>
</organism>
<gene>
    <name evidence="1" type="ORF">SAMN05660862_0775</name>
</gene>